<reference evidence="2 3" key="1">
    <citation type="submission" date="2020-03" db="EMBL/GenBank/DDBJ databases">
        <title>Vagococcus sp. nov., isolated from beetles.</title>
        <authorList>
            <person name="Hyun D.-W."/>
            <person name="Bae J.-W."/>
        </authorList>
    </citation>
    <scope>NUCLEOTIDE SEQUENCE [LARGE SCALE GENOMIC DNA]</scope>
    <source>
        <strain evidence="2 3">HDW17A</strain>
    </source>
</reference>
<evidence type="ECO:0000256" key="1">
    <source>
        <dbReference type="SAM" id="Phobius"/>
    </source>
</evidence>
<keyword evidence="1" id="KW-0472">Membrane</keyword>
<dbReference type="EMBL" id="CP049886">
    <property type="protein sequence ID" value="QIL46023.1"/>
    <property type="molecule type" value="Genomic_DNA"/>
</dbReference>
<evidence type="ECO:0000313" key="2">
    <source>
        <dbReference type="EMBL" id="QIL46023.1"/>
    </source>
</evidence>
<evidence type="ECO:0000313" key="3">
    <source>
        <dbReference type="Proteomes" id="UP000500890"/>
    </source>
</evidence>
<proteinExistence type="predicted"/>
<dbReference type="KEGG" id="vah:G7081_02425"/>
<dbReference type="Gene3D" id="2.60.320.10">
    <property type="entry name" value="N-utilization substance G protein NusG, insert domain"/>
    <property type="match status" value="1"/>
</dbReference>
<name>A0A6G8AM69_9ENTE</name>
<keyword evidence="1" id="KW-1133">Transmembrane helix</keyword>
<dbReference type="CDD" id="cd09911">
    <property type="entry name" value="Lin0431_like"/>
    <property type="match status" value="1"/>
</dbReference>
<dbReference type="RefSeq" id="WP_166007100.1">
    <property type="nucleotide sequence ID" value="NZ_CP049886.1"/>
</dbReference>
<dbReference type="InterPro" id="IPR038690">
    <property type="entry name" value="NusG_2_sf"/>
</dbReference>
<sequence>MFWSEIKKQFKLFDGVIIISLIILSFLPYGIFAYSQGNYSLKTDETTAIVSIDGKPIDEFILNAHTPHKEITYHPKGKQYNIIELEGTRIRVKEDNSPDQVAVNTGWISKPGQTSVCLPHRLVVEIKGVPLDDDDDMIISY</sequence>
<accession>A0A6G8AM69</accession>
<keyword evidence="1" id="KW-0812">Transmembrane</keyword>
<organism evidence="2 3">
    <name type="scientific">Vagococcus coleopterorum</name>
    <dbReference type="NCBI Taxonomy" id="2714946"/>
    <lineage>
        <taxon>Bacteria</taxon>
        <taxon>Bacillati</taxon>
        <taxon>Bacillota</taxon>
        <taxon>Bacilli</taxon>
        <taxon>Lactobacillales</taxon>
        <taxon>Enterococcaceae</taxon>
        <taxon>Vagococcus</taxon>
    </lineage>
</organism>
<dbReference type="Pfam" id="PF07009">
    <property type="entry name" value="NusG_II"/>
    <property type="match status" value="1"/>
</dbReference>
<keyword evidence="3" id="KW-1185">Reference proteome</keyword>
<dbReference type="AlphaFoldDB" id="A0A6G8AM69"/>
<feature type="transmembrane region" description="Helical" evidence="1">
    <location>
        <begin position="12"/>
        <end position="34"/>
    </location>
</feature>
<protein>
    <submittedName>
        <fullName evidence="2">NusG domain II-containing protein</fullName>
    </submittedName>
</protein>
<dbReference type="Proteomes" id="UP000500890">
    <property type="component" value="Chromosome"/>
</dbReference>
<gene>
    <name evidence="2" type="ORF">G7081_02425</name>
</gene>